<dbReference type="InterPro" id="IPR016024">
    <property type="entry name" value="ARM-type_fold"/>
</dbReference>
<evidence type="ECO:0000259" key="4">
    <source>
        <dbReference type="PROSITE" id="PS50303"/>
    </source>
</evidence>
<dbReference type="GO" id="GO:0003729">
    <property type="term" value="F:mRNA binding"/>
    <property type="evidence" value="ECO:0007669"/>
    <property type="project" value="TreeGrafter"/>
</dbReference>
<dbReference type="PROSITE" id="PS50302">
    <property type="entry name" value="PUM"/>
    <property type="match status" value="2"/>
</dbReference>
<evidence type="ECO:0000313" key="6">
    <source>
        <dbReference type="Proteomes" id="UP000015106"/>
    </source>
</evidence>
<dbReference type="InterPro" id="IPR001313">
    <property type="entry name" value="Pumilio_RNA-bd_rpt"/>
</dbReference>
<dbReference type="PROSITE" id="PS50303">
    <property type="entry name" value="PUM_HD"/>
    <property type="match status" value="1"/>
</dbReference>
<proteinExistence type="predicted"/>
<dbReference type="SMART" id="SM00025">
    <property type="entry name" value="Pumilio"/>
    <property type="match status" value="2"/>
</dbReference>
<evidence type="ECO:0000256" key="3">
    <source>
        <dbReference type="PROSITE-ProRule" id="PRU00317"/>
    </source>
</evidence>
<dbReference type="GO" id="GO:0006417">
    <property type="term" value="P:regulation of translation"/>
    <property type="evidence" value="ECO:0007669"/>
    <property type="project" value="UniProtKB-KW"/>
</dbReference>
<dbReference type="Pfam" id="PF00806">
    <property type="entry name" value="PUF"/>
    <property type="match status" value="3"/>
</dbReference>
<reference evidence="6" key="1">
    <citation type="journal article" date="2013" name="Nature">
        <title>Draft genome of the wheat A-genome progenitor Triticum urartu.</title>
        <authorList>
            <person name="Ling H.Q."/>
            <person name="Zhao S."/>
            <person name="Liu D."/>
            <person name="Wang J."/>
            <person name="Sun H."/>
            <person name="Zhang C."/>
            <person name="Fan H."/>
            <person name="Li D."/>
            <person name="Dong L."/>
            <person name="Tao Y."/>
            <person name="Gao C."/>
            <person name="Wu H."/>
            <person name="Li Y."/>
            <person name="Cui Y."/>
            <person name="Guo X."/>
            <person name="Zheng S."/>
            <person name="Wang B."/>
            <person name="Yu K."/>
            <person name="Liang Q."/>
            <person name="Yang W."/>
            <person name="Lou X."/>
            <person name="Chen J."/>
            <person name="Feng M."/>
            <person name="Jian J."/>
            <person name="Zhang X."/>
            <person name="Luo G."/>
            <person name="Jiang Y."/>
            <person name="Liu J."/>
            <person name="Wang Z."/>
            <person name="Sha Y."/>
            <person name="Zhang B."/>
            <person name="Wu H."/>
            <person name="Tang D."/>
            <person name="Shen Q."/>
            <person name="Xue P."/>
            <person name="Zou S."/>
            <person name="Wang X."/>
            <person name="Liu X."/>
            <person name="Wang F."/>
            <person name="Yang Y."/>
            <person name="An X."/>
            <person name="Dong Z."/>
            <person name="Zhang K."/>
            <person name="Zhang X."/>
            <person name="Luo M.C."/>
            <person name="Dvorak J."/>
            <person name="Tong Y."/>
            <person name="Wang J."/>
            <person name="Yang H."/>
            <person name="Li Z."/>
            <person name="Wang D."/>
            <person name="Zhang A."/>
            <person name="Wang J."/>
        </authorList>
    </citation>
    <scope>NUCLEOTIDE SEQUENCE</scope>
    <source>
        <strain evidence="6">cv. G1812</strain>
    </source>
</reference>
<keyword evidence="1" id="KW-0677">Repeat</keyword>
<evidence type="ECO:0000256" key="2">
    <source>
        <dbReference type="ARBA" id="ARBA00022845"/>
    </source>
</evidence>
<sequence length="98" mass="11345">SSAFLQYGKPEERSSIIQKLKGQVVILSQQKYASNVIEKCLAYGTPEERDVLMRDFFYCGQTFQTPMKNQFGNYVVQKVLQTCDEKYLDMIRSPSRCT</sequence>
<dbReference type="Gene3D" id="1.25.10.10">
    <property type="entry name" value="Leucine-rich Repeat Variant"/>
    <property type="match status" value="1"/>
</dbReference>
<name>A0A8R7P9D5_TRIUA</name>
<dbReference type="PANTHER" id="PTHR12537:SF62">
    <property type="entry name" value="PUMILIO HOMOLOG 3"/>
    <property type="match status" value="1"/>
</dbReference>
<keyword evidence="2" id="KW-0810">Translation regulation</keyword>
<evidence type="ECO:0000313" key="5">
    <source>
        <dbReference type="EnsemblPlants" id="TuG1812G0200000511.01.T01"/>
    </source>
</evidence>
<dbReference type="InterPro" id="IPR011989">
    <property type="entry name" value="ARM-like"/>
</dbReference>
<dbReference type="GO" id="GO:0005737">
    <property type="term" value="C:cytoplasm"/>
    <property type="evidence" value="ECO:0007669"/>
    <property type="project" value="TreeGrafter"/>
</dbReference>
<keyword evidence="6" id="KW-1185">Reference proteome</keyword>
<dbReference type="Proteomes" id="UP000015106">
    <property type="component" value="Chromosome 2"/>
</dbReference>
<dbReference type="SUPFAM" id="SSF48371">
    <property type="entry name" value="ARM repeat"/>
    <property type="match status" value="1"/>
</dbReference>
<dbReference type="EnsemblPlants" id="TuG1812G0200000511.01.T01">
    <property type="protein sequence ID" value="TuG1812G0200000511.01.T01"/>
    <property type="gene ID" value="TuG1812G0200000511.01"/>
</dbReference>
<dbReference type="PANTHER" id="PTHR12537">
    <property type="entry name" value="RNA BINDING PROTEIN PUMILIO-RELATED"/>
    <property type="match status" value="1"/>
</dbReference>
<feature type="domain" description="PUM-HD" evidence="4">
    <location>
        <begin position="1"/>
        <end position="98"/>
    </location>
</feature>
<feature type="repeat" description="Pumilio" evidence="3">
    <location>
        <begin position="55"/>
        <end position="93"/>
    </location>
</feature>
<dbReference type="InterPro" id="IPR033133">
    <property type="entry name" value="PUM-HD"/>
</dbReference>
<protein>
    <recommendedName>
        <fullName evidence="4">PUM-HD domain-containing protein</fullName>
    </recommendedName>
</protein>
<accession>A0A8R7P9D5</accession>
<reference evidence="5" key="2">
    <citation type="submission" date="2018-03" db="EMBL/GenBank/DDBJ databases">
        <title>The Triticum urartu genome reveals the dynamic nature of wheat genome evolution.</title>
        <authorList>
            <person name="Ling H."/>
            <person name="Ma B."/>
            <person name="Shi X."/>
            <person name="Liu H."/>
            <person name="Dong L."/>
            <person name="Sun H."/>
            <person name="Cao Y."/>
            <person name="Gao Q."/>
            <person name="Zheng S."/>
            <person name="Li Y."/>
            <person name="Yu Y."/>
            <person name="Du H."/>
            <person name="Qi M."/>
            <person name="Li Y."/>
            <person name="Yu H."/>
            <person name="Cui Y."/>
            <person name="Wang N."/>
            <person name="Chen C."/>
            <person name="Wu H."/>
            <person name="Zhao Y."/>
            <person name="Zhang J."/>
            <person name="Li Y."/>
            <person name="Zhou W."/>
            <person name="Zhang B."/>
            <person name="Hu W."/>
            <person name="Eijk M."/>
            <person name="Tang J."/>
            <person name="Witsenboer H."/>
            <person name="Zhao S."/>
            <person name="Li Z."/>
            <person name="Zhang A."/>
            <person name="Wang D."/>
            <person name="Liang C."/>
        </authorList>
    </citation>
    <scope>NUCLEOTIDE SEQUENCE [LARGE SCALE GENOMIC DNA]</scope>
    <source>
        <strain evidence="5">cv. G1812</strain>
    </source>
</reference>
<feature type="repeat" description="Pumilio" evidence="3">
    <location>
        <begin position="19"/>
        <end position="54"/>
    </location>
</feature>
<evidence type="ECO:0000256" key="1">
    <source>
        <dbReference type="ARBA" id="ARBA00022737"/>
    </source>
</evidence>
<reference evidence="5" key="3">
    <citation type="submission" date="2022-06" db="UniProtKB">
        <authorList>
            <consortium name="EnsemblPlants"/>
        </authorList>
    </citation>
    <scope>IDENTIFICATION</scope>
</reference>
<organism evidence="5 6">
    <name type="scientific">Triticum urartu</name>
    <name type="common">Red wild einkorn</name>
    <name type="synonym">Crithodium urartu</name>
    <dbReference type="NCBI Taxonomy" id="4572"/>
    <lineage>
        <taxon>Eukaryota</taxon>
        <taxon>Viridiplantae</taxon>
        <taxon>Streptophyta</taxon>
        <taxon>Embryophyta</taxon>
        <taxon>Tracheophyta</taxon>
        <taxon>Spermatophyta</taxon>
        <taxon>Magnoliopsida</taxon>
        <taxon>Liliopsida</taxon>
        <taxon>Poales</taxon>
        <taxon>Poaceae</taxon>
        <taxon>BOP clade</taxon>
        <taxon>Pooideae</taxon>
        <taxon>Triticodae</taxon>
        <taxon>Triticeae</taxon>
        <taxon>Triticinae</taxon>
        <taxon>Triticum</taxon>
    </lineage>
</organism>
<dbReference type="AlphaFoldDB" id="A0A8R7P9D5"/>
<dbReference type="Gramene" id="TuG1812G0200000511.01.T01">
    <property type="protein sequence ID" value="TuG1812G0200000511.01.T01"/>
    <property type="gene ID" value="TuG1812G0200000511.01"/>
</dbReference>